<dbReference type="Pfam" id="PF14012">
    <property type="entry name" value="DUF4229"/>
    <property type="match status" value="1"/>
</dbReference>
<comment type="caution">
    <text evidence="3">The sequence shown here is derived from an EMBL/GenBank/DDBJ whole genome shotgun (WGS) entry which is preliminary data.</text>
</comment>
<protein>
    <submittedName>
        <fullName evidence="3">DUF4229 domain-containing protein</fullName>
    </submittedName>
</protein>
<keyword evidence="2" id="KW-0812">Transmembrane</keyword>
<dbReference type="EMBL" id="QFKX01000001">
    <property type="protein sequence ID" value="PWH07751.1"/>
    <property type="molecule type" value="Genomic_DNA"/>
</dbReference>
<dbReference type="OrthoDB" id="4981788at2"/>
<feature type="compositionally biased region" description="Acidic residues" evidence="1">
    <location>
        <begin position="76"/>
        <end position="96"/>
    </location>
</feature>
<feature type="transmembrane region" description="Helical" evidence="2">
    <location>
        <begin position="28"/>
        <end position="48"/>
    </location>
</feature>
<keyword evidence="2" id="KW-1133">Transmembrane helix</keyword>
<dbReference type="RefSeq" id="WP_109274638.1">
    <property type="nucleotide sequence ID" value="NZ_QFKX01000001.1"/>
</dbReference>
<keyword evidence="4" id="KW-1185">Reference proteome</keyword>
<reference evidence="3 4" key="1">
    <citation type="submission" date="2018-05" db="EMBL/GenBank/DDBJ databases">
        <title>Brachybacterium sp. M1HQ-2T, whole genome shotgun sequence.</title>
        <authorList>
            <person name="Tuo L."/>
        </authorList>
    </citation>
    <scope>NUCLEOTIDE SEQUENCE [LARGE SCALE GENOMIC DNA]</scope>
    <source>
        <strain evidence="3 4">M1HQ-2</strain>
    </source>
</reference>
<keyword evidence="2" id="KW-0472">Membrane</keyword>
<evidence type="ECO:0000256" key="2">
    <source>
        <dbReference type="SAM" id="Phobius"/>
    </source>
</evidence>
<feature type="transmembrane region" description="Helical" evidence="2">
    <location>
        <begin position="5"/>
        <end position="22"/>
    </location>
</feature>
<dbReference type="Proteomes" id="UP000245590">
    <property type="component" value="Unassembled WGS sequence"/>
</dbReference>
<proteinExistence type="predicted"/>
<accession>A0A2U2RPI5</accession>
<dbReference type="AlphaFoldDB" id="A0A2U2RPI5"/>
<sequence length="96" mass="11019">MRDLLLYTLLRLAVLLVAWWLLVLVGVGFYLAGIIAVLIAFLVSVLLLSRFRERLAGRLQSADERRRARRGPVHDEDAEEEDALLDDEEDEQFPRA</sequence>
<feature type="region of interest" description="Disordered" evidence="1">
    <location>
        <begin position="60"/>
        <end position="96"/>
    </location>
</feature>
<gene>
    <name evidence="3" type="ORF">DEO23_03825</name>
</gene>
<dbReference type="InterPro" id="IPR025323">
    <property type="entry name" value="DUF4229"/>
</dbReference>
<organism evidence="3 4">
    <name type="scientific">Brachybacterium endophyticum</name>
    <dbReference type="NCBI Taxonomy" id="2182385"/>
    <lineage>
        <taxon>Bacteria</taxon>
        <taxon>Bacillati</taxon>
        <taxon>Actinomycetota</taxon>
        <taxon>Actinomycetes</taxon>
        <taxon>Micrococcales</taxon>
        <taxon>Dermabacteraceae</taxon>
        <taxon>Brachybacterium</taxon>
    </lineage>
</organism>
<name>A0A2U2RPI5_9MICO</name>
<evidence type="ECO:0000256" key="1">
    <source>
        <dbReference type="SAM" id="MobiDB-lite"/>
    </source>
</evidence>
<evidence type="ECO:0000313" key="3">
    <source>
        <dbReference type="EMBL" id="PWH07751.1"/>
    </source>
</evidence>
<evidence type="ECO:0000313" key="4">
    <source>
        <dbReference type="Proteomes" id="UP000245590"/>
    </source>
</evidence>